<dbReference type="EMBL" id="FRCT01000001">
    <property type="protein sequence ID" value="SHM13107.1"/>
    <property type="molecule type" value="Genomic_DNA"/>
</dbReference>
<keyword evidence="1" id="KW-0808">Transferase</keyword>
<gene>
    <name evidence="1" type="ORF">SAMN04487860_101159</name>
</gene>
<accession>A0A1M7GAZ0</accession>
<dbReference type="Gene3D" id="3.40.50.12580">
    <property type="match status" value="1"/>
</dbReference>
<sequence>MKAIVKNIVKKTIGMLLSVKYNLSIKFNSPIKGQYGSLRFISDYSLKQFKKIKKYNDEKNVSVNKMKEKIKFGFVVYTSSMWNVDELYHLLNDNERFDVDIIVVHIDVENKESVNKEYTKTIQYFRNLKYNVIEARNIDNINEYDALFYLTPSPLNEQIINLINLPMSIIVLHTSYSYMLAGNMLKLDVGMYHWSLRFYTDSDYYNGLIRQNEKYTGNARYLGFPKMDQYYVSEKRQLSAKKVIIYAPHHSVNYKNFKSATFEENYQAILKIAKKYSKNTYWIYKPHPLLRGNSVLAGLFKTVEDYDAYENEWQCLDNAEVVNEGDYFSIFKGSDAMITDSVSFLAEYQFTHKPLLLLESGKEKYNEFGEQILSILYRCPGEDIDTIDAFVNDTICEKDEMYSIRKDFFDKNLSYMKDGVTANRKIYDDIKQLLTSEAAV</sequence>
<proteinExistence type="predicted"/>
<dbReference type="Pfam" id="PF04464">
    <property type="entry name" value="Glyphos_transf"/>
    <property type="match status" value="1"/>
</dbReference>
<dbReference type="SUPFAM" id="SSF53756">
    <property type="entry name" value="UDP-Glycosyltransferase/glycogen phosphorylase"/>
    <property type="match status" value="1"/>
</dbReference>
<dbReference type="InterPro" id="IPR043148">
    <property type="entry name" value="TagF_C"/>
</dbReference>
<dbReference type="AlphaFoldDB" id="A0A1M7GAZ0"/>
<protein>
    <submittedName>
        <fullName evidence="1">CDP-glycerol glycerophosphotransferase, TagB/SpsB family</fullName>
    </submittedName>
</protein>
<name>A0A1M7GAZ0_RUMFL</name>
<dbReference type="GO" id="GO:0016020">
    <property type="term" value="C:membrane"/>
    <property type="evidence" value="ECO:0007669"/>
    <property type="project" value="InterPro"/>
</dbReference>
<evidence type="ECO:0000313" key="1">
    <source>
        <dbReference type="EMBL" id="SHM13107.1"/>
    </source>
</evidence>
<dbReference type="GO" id="GO:0047355">
    <property type="term" value="F:CDP-glycerol glycerophosphotransferase activity"/>
    <property type="evidence" value="ECO:0007669"/>
    <property type="project" value="InterPro"/>
</dbReference>
<evidence type="ECO:0000313" key="2">
    <source>
        <dbReference type="Proteomes" id="UP000184394"/>
    </source>
</evidence>
<dbReference type="OrthoDB" id="2334812at2"/>
<dbReference type="InterPro" id="IPR007554">
    <property type="entry name" value="Glycerophosphate_synth"/>
</dbReference>
<reference evidence="1 2" key="1">
    <citation type="submission" date="2016-11" db="EMBL/GenBank/DDBJ databases">
        <authorList>
            <person name="Jaros S."/>
            <person name="Januszkiewicz K."/>
            <person name="Wedrychowicz H."/>
        </authorList>
    </citation>
    <scope>NUCLEOTIDE SEQUENCE [LARGE SCALE GENOMIC DNA]</scope>
    <source>
        <strain evidence="1 2">Y1</strain>
    </source>
</reference>
<organism evidence="1 2">
    <name type="scientific">Ruminococcus flavefaciens</name>
    <dbReference type="NCBI Taxonomy" id="1265"/>
    <lineage>
        <taxon>Bacteria</taxon>
        <taxon>Bacillati</taxon>
        <taxon>Bacillota</taxon>
        <taxon>Clostridia</taxon>
        <taxon>Eubacteriales</taxon>
        <taxon>Oscillospiraceae</taxon>
        <taxon>Ruminococcus</taxon>
    </lineage>
</organism>
<dbReference type="RefSeq" id="WP_072947797.1">
    <property type="nucleotide sequence ID" value="NZ_FRCT01000001.1"/>
</dbReference>
<dbReference type="Proteomes" id="UP000184394">
    <property type="component" value="Unassembled WGS sequence"/>
</dbReference>